<dbReference type="GO" id="GO:0005524">
    <property type="term" value="F:ATP binding"/>
    <property type="evidence" value="ECO:0007669"/>
    <property type="project" value="UniProtKB-KW"/>
</dbReference>
<dbReference type="AlphaFoldDB" id="A0A2T3XKD5"/>
<dbReference type="Proteomes" id="UP000240638">
    <property type="component" value="Unassembled WGS sequence"/>
</dbReference>
<evidence type="ECO:0000256" key="3">
    <source>
        <dbReference type="ARBA" id="ARBA00022475"/>
    </source>
</evidence>
<evidence type="ECO:0000256" key="7">
    <source>
        <dbReference type="ARBA" id="ARBA00022840"/>
    </source>
</evidence>
<dbReference type="InterPro" id="IPR003593">
    <property type="entry name" value="AAA+_ATPase"/>
</dbReference>
<keyword evidence="2" id="KW-0813">Transport</keyword>
<gene>
    <name evidence="15" type="ORF">C9I57_31015</name>
</gene>
<evidence type="ECO:0000256" key="13">
    <source>
        <dbReference type="SAM" id="Phobius"/>
    </source>
</evidence>
<evidence type="ECO:0000313" key="16">
    <source>
        <dbReference type="Proteomes" id="UP000240638"/>
    </source>
</evidence>
<comment type="similarity">
    <text evidence="12">Belongs to the ABC transporter superfamily. Macrolide exporter (TC 3.A.1.122) family.</text>
</comment>
<keyword evidence="5 13" id="KW-0812">Transmembrane</keyword>
<keyword evidence="9 13" id="KW-1133">Transmembrane helix</keyword>
<dbReference type="GO" id="GO:0005886">
    <property type="term" value="C:plasma membrane"/>
    <property type="evidence" value="ECO:0007669"/>
    <property type="project" value="UniProtKB-SubCell"/>
</dbReference>
<dbReference type="PANTHER" id="PTHR30572">
    <property type="entry name" value="MEMBRANE COMPONENT OF TRANSPORTER-RELATED"/>
    <property type="match status" value="1"/>
</dbReference>
<dbReference type="PANTHER" id="PTHR30572:SF7">
    <property type="entry name" value="MACROLIDE EXPORT ATP-BINDING_PERMEASE PROTEIN MACB"/>
    <property type="match status" value="1"/>
</dbReference>
<keyword evidence="8" id="KW-1278">Translocase</keyword>
<evidence type="ECO:0000259" key="14">
    <source>
        <dbReference type="PROSITE" id="PS50893"/>
    </source>
</evidence>
<dbReference type="InterPro" id="IPR017871">
    <property type="entry name" value="ABC_transporter-like_CS"/>
</dbReference>
<evidence type="ECO:0000256" key="6">
    <source>
        <dbReference type="ARBA" id="ARBA00022741"/>
    </source>
</evidence>
<evidence type="ECO:0000256" key="4">
    <source>
        <dbReference type="ARBA" id="ARBA00022519"/>
    </source>
</evidence>
<dbReference type="CDD" id="cd03255">
    <property type="entry name" value="ABC_MJ0796_LolCDE_FtsE"/>
    <property type="match status" value="1"/>
</dbReference>
<dbReference type="InterPro" id="IPR025857">
    <property type="entry name" value="MacB_PCD"/>
</dbReference>
<evidence type="ECO:0000256" key="2">
    <source>
        <dbReference type="ARBA" id="ARBA00022448"/>
    </source>
</evidence>
<evidence type="ECO:0000256" key="12">
    <source>
        <dbReference type="ARBA" id="ARBA00038388"/>
    </source>
</evidence>
<dbReference type="PROSITE" id="PS00211">
    <property type="entry name" value="ABC_TRANSPORTER_1"/>
    <property type="match status" value="1"/>
</dbReference>
<dbReference type="InterPro" id="IPR050250">
    <property type="entry name" value="Macrolide_Exporter_MacB"/>
</dbReference>
<dbReference type="Gene3D" id="3.40.50.300">
    <property type="entry name" value="P-loop containing nucleotide triphosphate hydrolases"/>
    <property type="match status" value="1"/>
</dbReference>
<dbReference type="Pfam" id="PF00005">
    <property type="entry name" value="ABC_tran"/>
    <property type="match status" value="1"/>
</dbReference>
<keyword evidence="6" id="KW-0547">Nucleotide-binding</keyword>
<feature type="domain" description="ABC transporter" evidence="14">
    <location>
        <begin position="6"/>
        <end position="244"/>
    </location>
</feature>
<dbReference type="GO" id="GO:0022857">
    <property type="term" value="F:transmembrane transporter activity"/>
    <property type="evidence" value="ECO:0007669"/>
    <property type="project" value="TreeGrafter"/>
</dbReference>
<accession>A0A2T3XKD5</accession>
<evidence type="ECO:0000256" key="5">
    <source>
        <dbReference type="ARBA" id="ARBA00022692"/>
    </source>
</evidence>
<evidence type="ECO:0000256" key="11">
    <source>
        <dbReference type="ARBA" id="ARBA00023251"/>
    </source>
</evidence>
<dbReference type="RefSeq" id="WP_107154341.1">
    <property type="nucleotide sequence ID" value="NZ_PYUC01000027.1"/>
</dbReference>
<dbReference type="PROSITE" id="PS50893">
    <property type="entry name" value="ABC_TRANSPORTER_2"/>
    <property type="match status" value="1"/>
</dbReference>
<comment type="caution">
    <text evidence="15">The sequence shown here is derived from an EMBL/GenBank/DDBJ whole genome shotgun (WGS) entry which is preliminary data.</text>
</comment>
<organism evidence="15 16">
    <name type="scientific">Trinickia symbiotica</name>
    <dbReference type="NCBI Taxonomy" id="863227"/>
    <lineage>
        <taxon>Bacteria</taxon>
        <taxon>Pseudomonadati</taxon>
        <taxon>Pseudomonadota</taxon>
        <taxon>Betaproteobacteria</taxon>
        <taxon>Burkholderiales</taxon>
        <taxon>Burkholderiaceae</taxon>
        <taxon>Trinickia</taxon>
    </lineage>
</organism>
<dbReference type="GO" id="GO:0046677">
    <property type="term" value="P:response to antibiotic"/>
    <property type="evidence" value="ECO:0007669"/>
    <property type="project" value="UniProtKB-KW"/>
</dbReference>
<proteinExistence type="inferred from homology"/>
<dbReference type="GO" id="GO:0016887">
    <property type="term" value="F:ATP hydrolysis activity"/>
    <property type="evidence" value="ECO:0007669"/>
    <property type="project" value="InterPro"/>
</dbReference>
<protein>
    <submittedName>
        <fullName evidence="15">Macrolide ABC transporter permease/ATP-binding protein MacB</fullName>
    </submittedName>
</protein>
<dbReference type="InterPro" id="IPR003838">
    <property type="entry name" value="ABC3_permease_C"/>
</dbReference>
<dbReference type="GO" id="GO:0098796">
    <property type="term" value="C:membrane protein complex"/>
    <property type="evidence" value="ECO:0007669"/>
    <property type="project" value="UniProtKB-ARBA"/>
</dbReference>
<keyword evidence="10 13" id="KW-0472">Membrane</keyword>
<name>A0A2T3XKD5_9BURK</name>
<reference evidence="15 16" key="1">
    <citation type="submission" date="2018-03" db="EMBL/GenBank/DDBJ databases">
        <title>Whole genome analyses suggest that Burkholderia sensu lato contains two further novel genera in the rhizoxinica-symbiotica group Mycetohabitans gen. nov., and Trinickia gen. nov.: implications for the evolution of diazotrophy and nodulation in the Burkholderiaceae.</title>
        <authorList>
            <person name="Estrada De Los Santos P."/>
            <person name="Palmer M."/>
            <person name="Chavez-Ramirez B."/>
            <person name="Steenkamp E.T."/>
            <person name="Hirsch A.M."/>
            <person name="Manyaka P."/>
            <person name="Maluk M."/>
            <person name="Lafos M."/>
            <person name="Crook M."/>
            <person name="Gross E."/>
            <person name="Simon M.F."/>
            <person name="Bueno Dos Reis Junior F."/>
            <person name="Poole P.S."/>
            <person name="Venter S.N."/>
            <person name="James E.K."/>
        </authorList>
    </citation>
    <scope>NUCLEOTIDE SEQUENCE [LARGE SCALE GENOMIC DNA]</scope>
    <source>
        <strain evidence="15 16">JPY-366</strain>
    </source>
</reference>
<evidence type="ECO:0000256" key="10">
    <source>
        <dbReference type="ARBA" id="ARBA00023136"/>
    </source>
</evidence>
<sequence>MREPLIELTGVTRRFRAGDEETTVLRDVDLTIESGEFVAIVGASGSGKSTLMNILGCLDRPSAGSYKVGGVDTGTLSHDDLARLRRERFGFIFQRYHLLPRANAIANVEMPAIYVGMAREARRERARALLARLGLAERGSHRPAELSGGQQQRVGIARALMNGGDVILADEPTGALDSASGDEVIAILRELNALGHTVIVVTHDPHVASHASRIVEISDGAVVGDRANVPSAAAPPEPRAYHGGTAPHGDAAAAAARAVPMSERLGRGRTGVLARFAEAAAMACSALLAHRLRTLLTMLGIVIGITSVVSIVAAGEGAKRYMLEEISRMGANTISVYPGRDWGDSLAESIQTLVPADANALREEPYVDSVTPLTSRSMLLRYGNVDVKARVSGVSESNFRVSGDEFAAGIAFGAEEVRRYAQVVVIDSKTRRKLFGEHVDPLGKVVLIDNVPCVVIGVRADMRGSFFIDNTTLNVWVPYTTASARLFGQRHVEGIVVRVRAGQPSEAAEQSITELLTRRHGRKDFFTYNLDSVIKTMNKTGQALTLLLSLIAVVSLVVGGIGVMNIMLVSVTERTREIGIRMAVGARRGDVMCQFLVEAILVCLMGGAIGIALSFGASFVLEAFVDNWRMVFSANTLVAAVVSSTLVGVVFGFAPARNAARLDPVVALARD</sequence>
<dbReference type="Pfam" id="PF02687">
    <property type="entry name" value="FtsX"/>
    <property type="match status" value="1"/>
</dbReference>
<keyword evidence="3" id="KW-1003">Cell membrane</keyword>
<keyword evidence="4" id="KW-0997">Cell inner membrane</keyword>
<keyword evidence="11" id="KW-0046">Antibiotic resistance</keyword>
<evidence type="ECO:0000256" key="8">
    <source>
        <dbReference type="ARBA" id="ARBA00022967"/>
    </source>
</evidence>
<dbReference type="Pfam" id="PF12704">
    <property type="entry name" value="MacB_PCD"/>
    <property type="match status" value="1"/>
</dbReference>
<dbReference type="InterPro" id="IPR003439">
    <property type="entry name" value="ABC_transporter-like_ATP-bd"/>
</dbReference>
<keyword evidence="7 15" id="KW-0067">ATP-binding</keyword>
<feature type="transmembrane region" description="Helical" evidence="13">
    <location>
        <begin position="637"/>
        <end position="656"/>
    </location>
</feature>
<feature type="transmembrane region" description="Helical" evidence="13">
    <location>
        <begin position="599"/>
        <end position="625"/>
    </location>
</feature>
<dbReference type="SUPFAM" id="SSF52540">
    <property type="entry name" value="P-loop containing nucleoside triphosphate hydrolases"/>
    <property type="match status" value="1"/>
</dbReference>
<dbReference type="FunFam" id="3.40.50.300:FF:000032">
    <property type="entry name" value="Export ABC transporter ATP-binding protein"/>
    <property type="match status" value="1"/>
</dbReference>
<evidence type="ECO:0000256" key="9">
    <source>
        <dbReference type="ARBA" id="ARBA00022989"/>
    </source>
</evidence>
<dbReference type="EMBL" id="PYUC01000027">
    <property type="protein sequence ID" value="PTB16907.1"/>
    <property type="molecule type" value="Genomic_DNA"/>
</dbReference>
<comment type="subcellular location">
    <subcellularLocation>
        <location evidence="1">Cell inner membrane</location>
        <topology evidence="1">Multi-pass membrane protein</topology>
    </subcellularLocation>
</comment>
<evidence type="ECO:0000313" key="15">
    <source>
        <dbReference type="EMBL" id="PTB16907.1"/>
    </source>
</evidence>
<evidence type="ECO:0000256" key="1">
    <source>
        <dbReference type="ARBA" id="ARBA00004429"/>
    </source>
</evidence>
<feature type="transmembrane region" description="Helical" evidence="13">
    <location>
        <begin position="544"/>
        <end position="568"/>
    </location>
</feature>
<dbReference type="SMART" id="SM00382">
    <property type="entry name" value="AAA"/>
    <property type="match status" value="1"/>
</dbReference>
<dbReference type="InterPro" id="IPR027417">
    <property type="entry name" value="P-loop_NTPase"/>
</dbReference>
<dbReference type="InterPro" id="IPR017911">
    <property type="entry name" value="MacB-like_ATP-bd"/>
</dbReference>